<keyword evidence="2" id="KW-0597">Phosphoprotein</keyword>
<evidence type="ECO:0000256" key="1">
    <source>
        <dbReference type="ARBA" id="ARBA00023125"/>
    </source>
</evidence>
<accession>A0ABW3Y9M6</accession>
<dbReference type="Gene3D" id="3.40.50.2300">
    <property type="match status" value="1"/>
</dbReference>
<dbReference type="Proteomes" id="UP001597260">
    <property type="component" value="Unassembled WGS sequence"/>
</dbReference>
<feature type="domain" description="Response regulatory" evidence="3">
    <location>
        <begin position="5"/>
        <end position="121"/>
    </location>
</feature>
<evidence type="ECO:0000259" key="3">
    <source>
        <dbReference type="PROSITE" id="PS50110"/>
    </source>
</evidence>
<dbReference type="PANTHER" id="PTHR43214">
    <property type="entry name" value="TWO-COMPONENT RESPONSE REGULATOR"/>
    <property type="match status" value="1"/>
</dbReference>
<keyword evidence="5" id="KW-1185">Reference proteome</keyword>
<proteinExistence type="predicted"/>
<dbReference type="InterPro" id="IPR011006">
    <property type="entry name" value="CheY-like_superfamily"/>
</dbReference>
<evidence type="ECO:0000313" key="4">
    <source>
        <dbReference type="EMBL" id="MFD1321061.1"/>
    </source>
</evidence>
<dbReference type="Pfam" id="PF00072">
    <property type="entry name" value="Response_reg"/>
    <property type="match status" value="1"/>
</dbReference>
<evidence type="ECO:0000313" key="5">
    <source>
        <dbReference type="Proteomes" id="UP001597260"/>
    </source>
</evidence>
<keyword evidence="1" id="KW-0238">DNA-binding</keyword>
<dbReference type="SUPFAM" id="SSF52172">
    <property type="entry name" value="CheY-like"/>
    <property type="match status" value="1"/>
</dbReference>
<gene>
    <name evidence="4" type="ORF">ACFQ4H_08170</name>
</gene>
<dbReference type="InterPro" id="IPR039420">
    <property type="entry name" value="WalR-like"/>
</dbReference>
<dbReference type="EMBL" id="JBHTMP010000009">
    <property type="protein sequence ID" value="MFD1321061.1"/>
    <property type="molecule type" value="Genomic_DNA"/>
</dbReference>
<dbReference type="RefSeq" id="WP_377568807.1">
    <property type="nucleotide sequence ID" value="NZ_JBHTMP010000009.1"/>
</dbReference>
<evidence type="ECO:0000256" key="2">
    <source>
        <dbReference type="PROSITE-ProRule" id="PRU00169"/>
    </source>
</evidence>
<dbReference type="SMART" id="SM00448">
    <property type="entry name" value="REC"/>
    <property type="match status" value="1"/>
</dbReference>
<dbReference type="InterPro" id="IPR001789">
    <property type="entry name" value="Sig_transdc_resp-reg_receiver"/>
</dbReference>
<dbReference type="SUPFAM" id="SSF46894">
    <property type="entry name" value="C-terminal effector domain of the bipartite response regulators"/>
    <property type="match status" value="1"/>
</dbReference>
<protein>
    <submittedName>
        <fullName evidence="4">Response regulator</fullName>
    </submittedName>
</protein>
<dbReference type="InterPro" id="IPR016032">
    <property type="entry name" value="Sig_transdc_resp-reg_C-effctor"/>
</dbReference>
<dbReference type="PROSITE" id="PS50110">
    <property type="entry name" value="RESPONSE_REGULATORY"/>
    <property type="match status" value="1"/>
</dbReference>
<feature type="modified residue" description="4-aspartylphosphate" evidence="2">
    <location>
        <position position="57"/>
    </location>
</feature>
<organism evidence="4 5">
    <name type="scientific">Micromonospora sonneratiae</name>
    <dbReference type="NCBI Taxonomy" id="1184706"/>
    <lineage>
        <taxon>Bacteria</taxon>
        <taxon>Bacillati</taxon>
        <taxon>Actinomycetota</taxon>
        <taxon>Actinomycetes</taxon>
        <taxon>Micromonosporales</taxon>
        <taxon>Micromonosporaceae</taxon>
        <taxon>Micromonospora</taxon>
    </lineage>
</organism>
<reference evidence="5" key="1">
    <citation type="journal article" date="2019" name="Int. J. Syst. Evol. Microbiol.">
        <title>The Global Catalogue of Microorganisms (GCM) 10K type strain sequencing project: providing services to taxonomists for standard genome sequencing and annotation.</title>
        <authorList>
            <consortium name="The Broad Institute Genomics Platform"/>
            <consortium name="The Broad Institute Genome Sequencing Center for Infectious Disease"/>
            <person name="Wu L."/>
            <person name="Ma J."/>
        </authorList>
    </citation>
    <scope>NUCLEOTIDE SEQUENCE [LARGE SCALE GENOMIC DNA]</scope>
    <source>
        <strain evidence="5">JCM 31037</strain>
    </source>
</reference>
<comment type="caution">
    <text evidence="4">The sequence shown here is derived from an EMBL/GenBank/DDBJ whole genome shotgun (WGS) entry which is preliminary data.</text>
</comment>
<sequence>MSVIRIGAIDDDRMLLGGLRSWLAPIADVELVLVTTTVAGYLAEVDREAVPQVVLLDLNLRDNSVPAENVTRVLATGAQVLVVSTIPDADGVLATIEAGASGYVTKDQDLEVLVQAIRDVVAGELVVSPELAFVLSRDSRPNRPQLSPQERVILTAYASGATLAAAARRAGVAYGTAREYLERVKRKYAEAGRPTHTKLDLADRVREDRLELRGLGGAAE</sequence>
<name>A0ABW3Y9M6_9ACTN</name>